<reference evidence="9" key="1">
    <citation type="submission" date="2025-05" db="UniProtKB">
        <authorList>
            <consortium name="Ensembl"/>
        </authorList>
    </citation>
    <scope>IDENTIFICATION</scope>
</reference>
<dbReference type="OMA" id="GSPWTTK"/>
<feature type="region of interest" description="Disordered" evidence="7">
    <location>
        <begin position="1"/>
        <end position="24"/>
    </location>
</feature>
<feature type="transmembrane region" description="Helical" evidence="8">
    <location>
        <begin position="377"/>
        <end position="398"/>
    </location>
</feature>
<dbReference type="GO" id="GO:0005337">
    <property type="term" value="F:nucleoside transmembrane transporter activity"/>
    <property type="evidence" value="ECO:0007669"/>
    <property type="project" value="InterPro"/>
</dbReference>
<feature type="transmembrane region" description="Helical" evidence="8">
    <location>
        <begin position="85"/>
        <end position="107"/>
    </location>
</feature>
<comment type="similarity">
    <text evidence="2">Belongs to the SLC29A/ENT transporter (TC 2.A.57) family.</text>
</comment>
<evidence type="ECO:0000256" key="1">
    <source>
        <dbReference type="ARBA" id="ARBA00004141"/>
    </source>
</evidence>
<keyword evidence="5 8" id="KW-1133">Transmembrane helix</keyword>
<keyword evidence="3" id="KW-0813">Transport</keyword>
<feature type="transmembrane region" description="Helical" evidence="8">
    <location>
        <begin position="119"/>
        <end position="139"/>
    </location>
</feature>
<dbReference type="AlphaFoldDB" id="A0A8C4RAE1"/>
<protein>
    <submittedName>
        <fullName evidence="9">Solute carrier family 29 member 3</fullName>
    </submittedName>
</protein>
<proteinExistence type="inferred from homology"/>
<evidence type="ECO:0000256" key="7">
    <source>
        <dbReference type="SAM" id="MobiDB-lite"/>
    </source>
</evidence>
<dbReference type="SUPFAM" id="SSF103473">
    <property type="entry name" value="MFS general substrate transporter"/>
    <property type="match status" value="1"/>
</dbReference>
<evidence type="ECO:0000256" key="3">
    <source>
        <dbReference type="ARBA" id="ARBA00022448"/>
    </source>
</evidence>
<dbReference type="InterPro" id="IPR002259">
    <property type="entry name" value="Eqnu_transpt"/>
</dbReference>
<comment type="subcellular location">
    <subcellularLocation>
        <location evidence="1">Membrane</location>
        <topology evidence="1">Multi-pass membrane protein</topology>
    </subcellularLocation>
</comment>
<name>A0A8C4RAE1_EPTBU</name>
<keyword evidence="4 8" id="KW-0812">Transmembrane</keyword>
<feature type="transmembrane region" description="Helical" evidence="8">
    <location>
        <begin position="311"/>
        <end position="327"/>
    </location>
</feature>
<dbReference type="GeneTree" id="ENSGT00950000182898"/>
<feature type="transmembrane region" description="Helical" evidence="8">
    <location>
        <begin position="45"/>
        <end position="64"/>
    </location>
</feature>
<dbReference type="GO" id="GO:0005794">
    <property type="term" value="C:Golgi apparatus"/>
    <property type="evidence" value="ECO:0007669"/>
    <property type="project" value="TreeGrafter"/>
</dbReference>
<evidence type="ECO:0000313" key="9">
    <source>
        <dbReference type="Ensembl" id="ENSEBUP00000027448.1"/>
    </source>
</evidence>
<sequence>MSSPRNVRKERLSSVTEDEDDADFEDNPTHPLISANCSAPPYSHLAWLCFFLLGIGTLLPWYFLITAKGYWDKKFNGENNEQDKLAVFFESYLSIAATAPNILVAILNVVLVNKLPANLRVHTSLFVTALLLAVTVFLVKVDTTKWRTIFFSITILFTVIISGASMVFMGSVFGLAGQLPSGYSQAVISGQAMGGTLSALASILDLAVASDITNSALVYFVMATAYTIFCMFLYSMLCRMPIARYYFNVPDDSGTNPVPVHNLLPPIRTILHHTRCLGFCVFYCFFISISLFPAVLANIEPTSSRLKGSWLTKYFTPVCIFLLYNVSDLVGRTVAGWVQWPSPHSRLLLALTLLRTGFIPLTLICHFDPRNHFSANLLSSDVFPIFIASTLGLSNGYLGSLALEYGPKVVPPELTEATGVAMMVFLTSGLATGSLFSVLLVDFI</sequence>
<dbReference type="Ensembl" id="ENSEBUT00000028035.1">
    <property type="protein sequence ID" value="ENSEBUP00000027459.1"/>
    <property type="gene ID" value="ENSEBUG00000016824.1"/>
</dbReference>
<dbReference type="Ensembl" id="ENSEBUT00000028028.1">
    <property type="protein sequence ID" value="ENSEBUP00000027452.1"/>
    <property type="gene ID" value="ENSEBUG00000016824.1"/>
</dbReference>
<organism evidence="9 10">
    <name type="scientific">Eptatretus burgeri</name>
    <name type="common">Inshore hagfish</name>
    <dbReference type="NCBI Taxonomy" id="7764"/>
    <lineage>
        <taxon>Eukaryota</taxon>
        <taxon>Metazoa</taxon>
        <taxon>Chordata</taxon>
        <taxon>Craniata</taxon>
        <taxon>Vertebrata</taxon>
        <taxon>Cyclostomata</taxon>
        <taxon>Myxini</taxon>
        <taxon>Myxiniformes</taxon>
        <taxon>Myxinidae</taxon>
        <taxon>Eptatretinae</taxon>
        <taxon>Eptatretus</taxon>
    </lineage>
</organism>
<feature type="transmembrane region" description="Helical" evidence="8">
    <location>
        <begin position="276"/>
        <end position="299"/>
    </location>
</feature>
<dbReference type="Proteomes" id="UP000694388">
    <property type="component" value="Unplaced"/>
</dbReference>
<feature type="transmembrane region" description="Helical" evidence="8">
    <location>
        <begin position="418"/>
        <end position="441"/>
    </location>
</feature>
<dbReference type="Ensembl" id="ENSEBUT00000028024.1">
    <property type="protein sequence ID" value="ENSEBUP00000027448.1"/>
    <property type="gene ID" value="ENSEBUG00000016824.1"/>
</dbReference>
<dbReference type="InterPro" id="IPR036259">
    <property type="entry name" value="MFS_trans_sf"/>
</dbReference>
<evidence type="ECO:0000256" key="6">
    <source>
        <dbReference type="ARBA" id="ARBA00023136"/>
    </source>
</evidence>
<evidence type="ECO:0000256" key="5">
    <source>
        <dbReference type="ARBA" id="ARBA00022989"/>
    </source>
</evidence>
<dbReference type="Pfam" id="PF01733">
    <property type="entry name" value="Nucleoside_tran"/>
    <property type="match status" value="2"/>
</dbReference>
<evidence type="ECO:0000256" key="4">
    <source>
        <dbReference type="ARBA" id="ARBA00022692"/>
    </source>
</evidence>
<accession>A0A8C4RAE1</accession>
<dbReference type="GO" id="GO:0005886">
    <property type="term" value="C:plasma membrane"/>
    <property type="evidence" value="ECO:0007669"/>
    <property type="project" value="TreeGrafter"/>
</dbReference>
<dbReference type="PANTHER" id="PTHR10332:SF17">
    <property type="entry name" value="EQUILIBRATIVE NUCLEOSIDE TRANSPORTER 3"/>
    <property type="match status" value="1"/>
</dbReference>
<keyword evidence="10" id="KW-1185">Reference proteome</keyword>
<feature type="transmembrane region" description="Helical" evidence="8">
    <location>
        <begin position="151"/>
        <end position="176"/>
    </location>
</feature>
<dbReference type="PANTHER" id="PTHR10332">
    <property type="entry name" value="EQUILIBRATIVE NUCLEOSIDE TRANSPORTER"/>
    <property type="match status" value="1"/>
</dbReference>
<feature type="transmembrane region" description="Helical" evidence="8">
    <location>
        <begin position="216"/>
        <end position="237"/>
    </location>
</feature>
<dbReference type="PIRSF" id="PIRSF016379">
    <property type="entry name" value="ENT"/>
    <property type="match status" value="1"/>
</dbReference>
<keyword evidence="6 8" id="KW-0472">Membrane</keyword>
<evidence type="ECO:0000256" key="2">
    <source>
        <dbReference type="ARBA" id="ARBA00007965"/>
    </source>
</evidence>
<evidence type="ECO:0000313" key="10">
    <source>
        <dbReference type="Proteomes" id="UP000694388"/>
    </source>
</evidence>
<dbReference type="PRINTS" id="PR01130">
    <property type="entry name" value="DERENTRNSPRT"/>
</dbReference>
<evidence type="ECO:0000256" key="8">
    <source>
        <dbReference type="SAM" id="Phobius"/>
    </source>
</evidence>